<accession>A0A540VAE8</accession>
<proteinExistence type="predicted"/>
<dbReference type="SUPFAM" id="SSF53756">
    <property type="entry name" value="UDP-Glycosyltransferase/glycogen phosphorylase"/>
    <property type="match status" value="1"/>
</dbReference>
<dbReference type="GO" id="GO:0016757">
    <property type="term" value="F:glycosyltransferase activity"/>
    <property type="evidence" value="ECO:0007669"/>
    <property type="project" value="InterPro"/>
</dbReference>
<dbReference type="PANTHER" id="PTHR45947">
    <property type="entry name" value="SULFOQUINOVOSYL TRANSFERASE SQD2"/>
    <property type="match status" value="1"/>
</dbReference>
<organism evidence="3 4">
    <name type="scientific">Litorilinea aerophila</name>
    <dbReference type="NCBI Taxonomy" id="1204385"/>
    <lineage>
        <taxon>Bacteria</taxon>
        <taxon>Bacillati</taxon>
        <taxon>Chloroflexota</taxon>
        <taxon>Caldilineae</taxon>
        <taxon>Caldilineales</taxon>
        <taxon>Caldilineaceae</taxon>
        <taxon>Litorilinea</taxon>
    </lineage>
</organism>
<name>A0A540VAE8_9CHLR</name>
<dbReference type="AlphaFoldDB" id="A0A540VAE8"/>
<evidence type="ECO:0000313" key="3">
    <source>
        <dbReference type="EMBL" id="TQE93734.1"/>
    </source>
</evidence>
<protein>
    <submittedName>
        <fullName evidence="3">Glycosyltransferase family 1 protein</fullName>
    </submittedName>
</protein>
<dbReference type="InParanoid" id="A0A540VAE8"/>
<dbReference type="Pfam" id="PF00534">
    <property type="entry name" value="Glycos_transf_1"/>
    <property type="match status" value="1"/>
</dbReference>
<keyword evidence="3" id="KW-0808">Transferase</keyword>
<sequence>MLGGKKTGGMNVYVRDFARELGCQGIQVDVFTRSQDDCQPMINHDLGPNARVIHIPAGPEKPIPVAEIAQYLDEFAEGVWHFAQVEGRHYDLIHSHYWMSGLVAEALQRQWGDLPLVHMFHTLGHMKNQIARDESERAPQDRLDGEHHVVAIADRIIAATPAEETQLIELYDADPAKITVIPPGVDLARFHPLDKAMAKKKVGIPCGDTNILFAGRIEPLKGVDTLLRAMSILQERHPEAVRNACVAIIGGDPWADDLDAEMARLQALRAELGIHDLVTFLGAKDQDVLPYYYAAAEMVVMPSHYESFGMVALEAMAMGTPVIASEVGGLAYLVQHGLNGFHVPSRDPEALAARILELLTDRELRERLGQQARIYAQQFSWDRIVQRMLDVYAAVMAQRGAPPMPPAPAVDPCRA</sequence>
<comment type="caution">
    <text evidence="3">The sequence shown here is derived from an EMBL/GenBank/DDBJ whole genome shotgun (WGS) entry which is preliminary data.</text>
</comment>
<dbReference type="InterPro" id="IPR050194">
    <property type="entry name" value="Glycosyltransferase_grp1"/>
</dbReference>
<feature type="domain" description="Glycosyl transferase family 1" evidence="1">
    <location>
        <begin position="198"/>
        <end position="373"/>
    </location>
</feature>
<gene>
    <name evidence="3" type="ORF">FKZ61_20035</name>
</gene>
<keyword evidence="4" id="KW-1185">Reference proteome</keyword>
<reference evidence="3 4" key="1">
    <citation type="submission" date="2019-06" db="EMBL/GenBank/DDBJ databases">
        <title>Genome sequence of Litorilinea aerophila BAA-2444.</title>
        <authorList>
            <person name="Maclea K.S."/>
            <person name="Maurais E.G."/>
            <person name="Iannazzi L.C."/>
        </authorList>
    </citation>
    <scope>NUCLEOTIDE SEQUENCE [LARGE SCALE GENOMIC DNA]</scope>
    <source>
        <strain evidence="3 4">ATCC BAA-2444</strain>
    </source>
</reference>
<evidence type="ECO:0000313" key="4">
    <source>
        <dbReference type="Proteomes" id="UP000317371"/>
    </source>
</evidence>
<dbReference type="OrthoDB" id="9795068at2"/>
<dbReference type="Pfam" id="PF13439">
    <property type="entry name" value="Glyco_transf_4"/>
    <property type="match status" value="1"/>
</dbReference>
<feature type="domain" description="Glycosyltransferase subfamily 4-like N-terminal" evidence="2">
    <location>
        <begin position="8"/>
        <end position="189"/>
    </location>
</feature>
<dbReference type="FunCoup" id="A0A540VAE8">
    <property type="interactions" value="226"/>
</dbReference>
<evidence type="ECO:0000259" key="1">
    <source>
        <dbReference type="Pfam" id="PF00534"/>
    </source>
</evidence>
<dbReference type="Gene3D" id="3.40.50.2000">
    <property type="entry name" value="Glycogen Phosphorylase B"/>
    <property type="match status" value="2"/>
</dbReference>
<dbReference type="PANTHER" id="PTHR45947:SF3">
    <property type="entry name" value="SULFOQUINOVOSYL TRANSFERASE SQD2"/>
    <property type="match status" value="1"/>
</dbReference>
<dbReference type="EMBL" id="VIGC01000034">
    <property type="protein sequence ID" value="TQE93734.1"/>
    <property type="molecule type" value="Genomic_DNA"/>
</dbReference>
<dbReference type="InterPro" id="IPR001296">
    <property type="entry name" value="Glyco_trans_1"/>
</dbReference>
<dbReference type="Proteomes" id="UP000317371">
    <property type="component" value="Unassembled WGS sequence"/>
</dbReference>
<dbReference type="InterPro" id="IPR028098">
    <property type="entry name" value="Glyco_trans_4-like_N"/>
</dbReference>
<evidence type="ECO:0000259" key="2">
    <source>
        <dbReference type="Pfam" id="PF13439"/>
    </source>
</evidence>